<keyword evidence="3" id="KW-1185">Reference proteome</keyword>
<reference evidence="3" key="1">
    <citation type="journal article" date="2019" name="Int. J. Syst. Evol. Microbiol.">
        <title>The Global Catalogue of Microorganisms (GCM) 10K type strain sequencing project: providing services to taxonomists for standard genome sequencing and annotation.</title>
        <authorList>
            <consortium name="The Broad Institute Genomics Platform"/>
            <consortium name="The Broad Institute Genome Sequencing Center for Infectious Disease"/>
            <person name="Wu L."/>
            <person name="Ma J."/>
        </authorList>
    </citation>
    <scope>NUCLEOTIDE SEQUENCE [LARGE SCALE GENOMIC DNA]</scope>
    <source>
        <strain evidence="3">JCM 12696</strain>
    </source>
</reference>
<feature type="region of interest" description="Disordered" evidence="1">
    <location>
        <begin position="42"/>
        <end position="65"/>
    </location>
</feature>
<evidence type="ECO:0008006" key="4">
    <source>
        <dbReference type="Google" id="ProtNLM"/>
    </source>
</evidence>
<dbReference type="EMBL" id="BAAAKV010000103">
    <property type="protein sequence ID" value="GAA1199637.1"/>
    <property type="molecule type" value="Genomic_DNA"/>
</dbReference>
<evidence type="ECO:0000313" key="3">
    <source>
        <dbReference type="Proteomes" id="UP001501371"/>
    </source>
</evidence>
<proteinExistence type="predicted"/>
<dbReference type="Proteomes" id="UP001501371">
    <property type="component" value="Unassembled WGS sequence"/>
</dbReference>
<sequence length="117" mass="13290">MAFEIRKDKQTRGVKLRREREECFRLMKLGYGSEEASRLVGINPRTGREWRNSRPNGGKKRPRPAAHIARVISGASSRFLSQAERIHIVDRVHEKATIRAIAAELVAAPRRSAGRYA</sequence>
<evidence type="ECO:0000256" key="1">
    <source>
        <dbReference type="SAM" id="MobiDB-lite"/>
    </source>
</evidence>
<name>A0ABP4FWU7_9ACTN</name>
<gene>
    <name evidence="2" type="ORF">GCM10009654_65230</name>
</gene>
<accession>A0ABP4FWU7</accession>
<organism evidence="2 3">
    <name type="scientific">Streptomyces hebeiensis</name>
    <dbReference type="NCBI Taxonomy" id="229486"/>
    <lineage>
        <taxon>Bacteria</taxon>
        <taxon>Bacillati</taxon>
        <taxon>Actinomycetota</taxon>
        <taxon>Actinomycetes</taxon>
        <taxon>Kitasatosporales</taxon>
        <taxon>Streptomycetaceae</taxon>
        <taxon>Streptomyces</taxon>
    </lineage>
</organism>
<protein>
    <recommendedName>
        <fullName evidence="4">Transposase</fullName>
    </recommendedName>
</protein>
<evidence type="ECO:0000313" key="2">
    <source>
        <dbReference type="EMBL" id="GAA1199637.1"/>
    </source>
</evidence>
<comment type="caution">
    <text evidence="2">The sequence shown here is derived from an EMBL/GenBank/DDBJ whole genome shotgun (WGS) entry which is preliminary data.</text>
</comment>